<comment type="caution">
    <text evidence="1">The sequence shown here is derived from an EMBL/GenBank/DDBJ whole genome shotgun (WGS) entry which is preliminary data.</text>
</comment>
<dbReference type="AlphaFoldDB" id="A0A0F9NP36"/>
<accession>A0A0F9NP36</accession>
<organism evidence="1">
    <name type="scientific">marine sediment metagenome</name>
    <dbReference type="NCBI Taxonomy" id="412755"/>
    <lineage>
        <taxon>unclassified sequences</taxon>
        <taxon>metagenomes</taxon>
        <taxon>ecological metagenomes</taxon>
    </lineage>
</organism>
<reference evidence="1" key="1">
    <citation type="journal article" date="2015" name="Nature">
        <title>Complex archaea that bridge the gap between prokaryotes and eukaryotes.</title>
        <authorList>
            <person name="Spang A."/>
            <person name="Saw J.H."/>
            <person name="Jorgensen S.L."/>
            <person name="Zaremba-Niedzwiedzka K."/>
            <person name="Martijn J."/>
            <person name="Lind A.E."/>
            <person name="van Eijk R."/>
            <person name="Schleper C."/>
            <person name="Guy L."/>
            <person name="Ettema T.J."/>
        </authorList>
    </citation>
    <scope>NUCLEOTIDE SEQUENCE</scope>
</reference>
<protein>
    <submittedName>
        <fullName evidence="1">Uncharacterized protein</fullName>
    </submittedName>
</protein>
<evidence type="ECO:0000313" key="1">
    <source>
        <dbReference type="EMBL" id="KKM83052.1"/>
    </source>
</evidence>
<name>A0A0F9NP36_9ZZZZ</name>
<sequence>MGNKYDLHATETGLTELPETTEHSLLLLVDLVDTVAAEYAQSLEDPGFPGLECS</sequence>
<proteinExistence type="predicted"/>
<dbReference type="EMBL" id="LAZR01007770">
    <property type="protein sequence ID" value="KKM83052.1"/>
    <property type="molecule type" value="Genomic_DNA"/>
</dbReference>
<gene>
    <name evidence="1" type="ORF">LCGC14_1313290</name>
</gene>